<comment type="subunit">
    <text evidence="2">Heterodimer of SbcC and SbcD.</text>
</comment>
<evidence type="ECO:0000256" key="1">
    <source>
        <dbReference type="ARBA" id="ARBA00006930"/>
    </source>
</evidence>
<sequence>MIKRIKEIVGIGPFENFKNGGSFQFEPLTLIFGLNTYGKSTIADVFRSIEDNNIEVLEKRKTIGATSQSIKVHYTIDNPPTEQSLSFAQQKWSDIDNFPFKIKVFDTKFVDKNIFTGLTITRGNTEKLTEFILGEEGVRLASEIEKLRKDRRELSNNIYNLQQEILKEIEPYGIALDAFIKKKAMISEKNKIEQEIENLKEEIRKKEQNIKNINLILNLQKPESINLEINFTMLFNQFNRLLTRNFEDLNQEILEKISQHINSVFKEKDNKEEEWIKNGFSYIHGDENWLCPFCGQPLNQSKVFKLYKKYFSEGYKNFYKEIENNLANIIRNIKTQRSLLNKNILEIDKPWQKIEEAKKFIHEKEFENESERIKEHINELRNKIKEYQTILDELESKVEYKKEEKLQFPYKALREIELSNLIELEQQIKELIKIINVNIENISKHIATLKMIYQKTSKPKGEIEELKNKQKNYEIDLLRIKLEEKVSSLNQAIEKFDILDKDIKSKEEELQNSQEFFINNYFEKVNDLFVSLGSNNFQIDKKIERRGNKNTIKLEIKCHNQPVNYEDIEFVFSDSDRRALALSIFLAKLETLNENELKNTIIVLDDPVTSFDDNRITNTILKIKELSNKTRQIIILSHYENFFKKMLLSLDNNYYALFKIQKANNTSGFERIEANNFLLDEHEKLFAKIKKFIDGELTQDISKDLRVFLENEIKIRYRLFIYTHNLQHLCLRDLIDKLYEKGYFNNDVKTKLHDFRELLNPNHHKYIGNSNPEDIRNFAKSLMKYVYEEL</sequence>
<protein>
    <recommendedName>
        <fullName evidence="3">Nuclease SbcCD subunit C</fullName>
    </recommendedName>
</protein>
<reference evidence="6 7" key="1">
    <citation type="journal article" date="2013" name="Genome Announc.">
        <title>Draft Genome Sequence of an Anaerobic and Extremophilic Bacterium, Caldanaerobacter yonseiensis, Isolated from a Geothermal Hot Stream.</title>
        <authorList>
            <person name="Lee S.J."/>
            <person name="Lee Y.J."/>
            <person name="Park G.S."/>
            <person name="Kim B.C."/>
            <person name="Lee S.J."/>
            <person name="Shin J.H."/>
            <person name="Lee D.W."/>
        </authorList>
    </citation>
    <scope>NUCLEOTIDE SEQUENCE [LARGE SCALE GENOMIC DNA]</scope>
    <source>
        <strain evidence="6 7">KB-1</strain>
    </source>
</reference>
<dbReference type="EMBL" id="AXDC01000048">
    <property type="protein sequence ID" value="ERM90913.1"/>
    <property type="molecule type" value="Genomic_DNA"/>
</dbReference>
<dbReference type="Proteomes" id="UP000016856">
    <property type="component" value="Unassembled WGS sequence"/>
</dbReference>
<dbReference type="PANTHER" id="PTHR32114:SF2">
    <property type="entry name" value="ABC TRANSPORTER ABCH.3"/>
    <property type="match status" value="1"/>
</dbReference>
<keyword evidence="4" id="KW-0175">Coiled coil</keyword>
<evidence type="ECO:0000256" key="4">
    <source>
        <dbReference type="SAM" id="Coils"/>
    </source>
</evidence>
<evidence type="ECO:0000256" key="2">
    <source>
        <dbReference type="ARBA" id="ARBA00011322"/>
    </source>
</evidence>
<proteinExistence type="inferred from homology"/>
<dbReference type="Pfam" id="PF13166">
    <property type="entry name" value="AAA_13"/>
    <property type="match status" value="1"/>
</dbReference>
<feature type="coiled-coil region" evidence="4">
    <location>
        <begin position="137"/>
        <end position="216"/>
    </location>
</feature>
<dbReference type="RefSeq" id="WP_022588828.1">
    <property type="nucleotide sequence ID" value="NZ_AXDC01000048.1"/>
</dbReference>
<feature type="coiled-coil region" evidence="4">
    <location>
        <begin position="463"/>
        <end position="509"/>
    </location>
</feature>
<evidence type="ECO:0000313" key="7">
    <source>
        <dbReference type="Proteomes" id="UP000016856"/>
    </source>
</evidence>
<dbReference type="PATRIC" id="fig|1388761.3.peg.2674"/>
<dbReference type="InterPro" id="IPR027417">
    <property type="entry name" value="P-loop_NTPase"/>
</dbReference>
<name>U5CLP5_CALSX</name>
<dbReference type="PANTHER" id="PTHR32114">
    <property type="entry name" value="ABC TRANSPORTER ABCH.3"/>
    <property type="match status" value="1"/>
</dbReference>
<dbReference type="SUPFAM" id="SSF52540">
    <property type="entry name" value="P-loop containing nucleoside triphosphate hydrolases"/>
    <property type="match status" value="1"/>
</dbReference>
<evidence type="ECO:0000256" key="3">
    <source>
        <dbReference type="ARBA" id="ARBA00013368"/>
    </source>
</evidence>
<dbReference type="InterPro" id="IPR026866">
    <property type="entry name" value="CR006_AAA"/>
</dbReference>
<dbReference type="AlphaFoldDB" id="U5CLP5"/>
<gene>
    <name evidence="6" type="ORF">O163_13340</name>
</gene>
<comment type="caution">
    <text evidence="6">The sequence shown here is derived from an EMBL/GenBank/DDBJ whole genome shotgun (WGS) entry which is preliminary data.</text>
</comment>
<feature type="coiled-coil region" evidence="4">
    <location>
        <begin position="363"/>
        <end position="404"/>
    </location>
</feature>
<evidence type="ECO:0000259" key="5">
    <source>
        <dbReference type="Pfam" id="PF13166"/>
    </source>
</evidence>
<evidence type="ECO:0000313" key="6">
    <source>
        <dbReference type="EMBL" id="ERM90913.1"/>
    </source>
</evidence>
<dbReference type="Gene3D" id="3.40.50.300">
    <property type="entry name" value="P-loop containing nucleotide triphosphate hydrolases"/>
    <property type="match status" value="1"/>
</dbReference>
<accession>U5CLP5</accession>
<feature type="domain" description="Protein CR006 P-loop" evidence="5">
    <location>
        <begin position="19"/>
        <end position="694"/>
    </location>
</feature>
<comment type="similarity">
    <text evidence="1">Belongs to the SMC family. SbcC subfamily.</text>
</comment>
<organism evidence="6 7">
    <name type="scientific">Caldanaerobacter subterraneus subsp. yonseiensis KB-1</name>
    <dbReference type="NCBI Taxonomy" id="1388761"/>
    <lineage>
        <taxon>Bacteria</taxon>
        <taxon>Bacillati</taxon>
        <taxon>Bacillota</taxon>
        <taxon>Clostridia</taxon>
        <taxon>Thermoanaerobacterales</taxon>
        <taxon>Thermoanaerobacteraceae</taxon>
        <taxon>Caldanaerobacter</taxon>
    </lineage>
</organism>